<dbReference type="EMBL" id="QUMQ01000001">
    <property type="protein sequence ID" value="REF94219.1"/>
    <property type="molecule type" value="Genomic_DNA"/>
</dbReference>
<evidence type="ECO:0000259" key="2">
    <source>
        <dbReference type="SMART" id="SM00960"/>
    </source>
</evidence>
<dbReference type="Pfam" id="PF03259">
    <property type="entry name" value="Robl_LC7"/>
    <property type="match status" value="1"/>
</dbReference>
<feature type="domain" description="Roadblock/LAMTOR2" evidence="2">
    <location>
        <begin position="7"/>
        <end position="95"/>
    </location>
</feature>
<protein>
    <recommendedName>
        <fullName evidence="2">Roadblock/LAMTOR2 domain-containing protein</fullName>
    </recommendedName>
</protein>
<sequence length="164" mass="16761">MDTDRAIAAALRTLREVPDVVGSVLAGPDGLLIASDVDRVEPDTVAAMAAATVGLGRRFAETVGLGLHRETVIQADGGCLVSYVAGAGALLTVVAMPQANLALVHRTSRIVAQRLGTLVEALAAQPPGRAPNGGTPPPVPPTREPLPRRNTRPTGSGRPSAARS</sequence>
<comment type="caution">
    <text evidence="3">The sequence shown here is derived from an EMBL/GenBank/DDBJ whole genome shotgun (WGS) entry which is preliminary data.</text>
</comment>
<keyword evidence="4" id="KW-1185">Reference proteome</keyword>
<dbReference type="RefSeq" id="WP_170215707.1">
    <property type="nucleotide sequence ID" value="NZ_BONB01000027.1"/>
</dbReference>
<dbReference type="AlphaFoldDB" id="A0A3D9ZBA6"/>
<dbReference type="Proteomes" id="UP000256913">
    <property type="component" value="Unassembled WGS sequence"/>
</dbReference>
<reference evidence="3 4" key="1">
    <citation type="submission" date="2018-08" db="EMBL/GenBank/DDBJ databases">
        <title>Sequencing the genomes of 1000 actinobacteria strains.</title>
        <authorList>
            <person name="Klenk H.-P."/>
        </authorList>
    </citation>
    <scope>NUCLEOTIDE SEQUENCE [LARGE SCALE GENOMIC DNA]</scope>
    <source>
        <strain evidence="3 4">DSM 44099</strain>
    </source>
</reference>
<dbReference type="InterPro" id="IPR004942">
    <property type="entry name" value="Roadblock/LAMTOR2_dom"/>
</dbReference>
<feature type="region of interest" description="Disordered" evidence="1">
    <location>
        <begin position="124"/>
        <end position="164"/>
    </location>
</feature>
<evidence type="ECO:0000313" key="4">
    <source>
        <dbReference type="Proteomes" id="UP000256913"/>
    </source>
</evidence>
<gene>
    <name evidence="3" type="ORF">DFJ67_0134</name>
</gene>
<organism evidence="3 4">
    <name type="scientific">Asanoa ferruginea</name>
    <dbReference type="NCBI Taxonomy" id="53367"/>
    <lineage>
        <taxon>Bacteria</taxon>
        <taxon>Bacillati</taxon>
        <taxon>Actinomycetota</taxon>
        <taxon>Actinomycetes</taxon>
        <taxon>Micromonosporales</taxon>
        <taxon>Micromonosporaceae</taxon>
        <taxon>Asanoa</taxon>
    </lineage>
</organism>
<feature type="compositionally biased region" description="Pro residues" evidence="1">
    <location>
        <begin position="134"/>
        <end position="144"/>
    </location>
</feature>
<accession>A0A3D9ZBA6</accession>
<evidence type="ECO:0000313" key="3">
    <source>
        <dbReference type="EMBL" id="REF94219.1"/>
    </source>
</evidence>
<dbReference type="SMART" id="SM00960">
    <property type="entry name" value="Robl_LC7"/>
    <property type="match status" value="1"/>
</dbReference>
<proteinExistence type="predicted"/>
<evidence type="ECO:0000256" key="1">
    <source>
        <dbReference type="SAM" id="MobiDB-lite"/>
    </source>
</evidence>
<dbReference type="SUPFAM" id="SSF103196">
    <property type="entry name" value="Roadblock/LC7 domain"/>
    <property type="match status" value="1"/>
</dbReference>
<name>A0A3D9ZBA6_9ACTN</name>
<dbReference type="Gene3D" id="3.30.450.30">
    <property type="entry name" value="Dynein light chain 2a, cytoplasmic"/>
    <property type="match status" value="1"/>
</dbReference>